<keyword evidence="4 6" id="KW-1133">Transmembrane helix</keyword>
<evidence type="ECO:0000256" key="2">
    <source>
        <dbReference type="ARBA" id="ARBA00022448"/>
    </source>
</evidence>
<evidence type="ECO:0000256" key="1">
    <source>
        <dbReference type="ARBA" id="ARBA00004651"/>
    </source>
</evidence>
<feature type="transmembrane region" description="Helical" evidence="6">
    <location>
        <begin position="301"/>
        <end position="320"/>
    </location>
</feature>
<gene>
    <name evidence="8" type="ORF">NSA47_08005</name>
</gene>
<reference evidence="8" key="1">
    <citation type="submission" date="2022-07" db="EMBL/GenBank/DDBJ databases">
        <title>Enhanced cultured diversity of the mouse gut microbiota enables custom-made synthetic communities.</title>
        <authorList>
            <person name="Afrizal A."/>
        </authorList>
    </citation>
    <scope>NUCLEOTIDE SEQUENCE</scope>
    <source>
        <strain evidence="8">DSM 28593</strain>
    </source>
</reference>
<feature type="transmembrane region" description="Helical" evidence="6">
    <location>
        <begin position="77"/>
        <end position="97"/>
    </location>
</feature>
<evidence type="ECO:0000313" key="9">
    <source>
        <dbReference type="Proteomes" id="UP001205748"/>
    </source>
</evidence>
<feature type="transmembrane region" description="Helical" evidence="6">
    <location>
        <begin position="269"/>
        <end position="289"/>
    </location>
</feature>
<feature type="transmembrane region" description="Helical" evidence="6">
    <location>
        <begin position="389"/>
        <end position="407"/>
    </location>
</feature>
<keyword evidence="5 6" id="KW-0472">Membrane</keyword>
<keyword evidence="9" id="KW-1185">Reference proteome</keyword>
<dbReference type="RefSeq" id="WP_257530755.1">
    <property type="nucleotide sequence ID" value="NZ_JANKAS010000006.1"/>
</dbReference>
<keyword evidence="3 6" id="KW-0812">Transmembrane</keyword>
<protein>
    <submittedName>
        <fullName evidence="8">MFS transporter</fullName>
    </submittedName>
</protein>
<dbReference type="Proteomes" id="UP001205748">
    <property type="component" value="Unassembled WGS sequence"/>
</dbReference>
<dbReference type="Pfam" id="PF07690">
    <property type="entry name" value="MFS_1"/>
    <property type="match status" value="1"/>
</dbReference>
<accession>A0AAE3HE99</accession>
<evidence type="ECO:0000256" key="3">
    <source>
        <dbReference type="ARBA" id="ARBA00022692"/>
    </source>
</evidence>
<dbReference type="PANTHER" id="PTHR23528:SF1">
    <property type="entry name" value="MAJOR FACILITATOR SUPERFAMILY (MFS) PROFILE DOMAIN-CONTAINING PROTEIN"/>
    <property type="match status" value="1"/>
</dbReference>
<evidence type="ECO:0000256" key="6">
    <source>
        <dbReference type="SAM" id="Phobius"/>
    </source>
</evidence>
<dbReference type="PANTHER" id="PTHR23528">
    <property type="match status" value="1"/>
</dbReference>
<dbReference type="AlphaFoldDB" id="A0AAE3HE99"/>
<name>A0AAE3HE99_9FIRM</name>
<dbReference type="GO" id="GO:0005886">
    <property type="term" value="C:plasma membrane"/>
    <property type="evidence" value="ECO:0007669"/>
    <property type="project" value="UniProtKB-SubCell"/>
</dbReference>
<feature type="domain" description="Major facilitator superfamily (MFS) profile" evidence="7">
    <location>
        <begin position="1"/>
        <end position="411"/>
    </location>
</feature>
<evidence type="ECO:0000256" key="4">
    <source>
        <dbReference type="ARBA" id="ARBA00022989"/>
    </source>
</evidence>
<feature type="transmembrane region" description="Helical" evidence="6">
    <location>
        <begin position="170"/>
        <end position="191"/>
    </location>
</feature>
<keyword evidence="2" id="KW-0813">Transport</keyword>
<dbReference type="InterPro" id="IPR020846">
    <property type="entry name" value="MFS_dom"/>
</dbReference>
<evidence type="ECO:0000313" key="8">
    <source>
        <dbReference type="EMBL" id="MCR1898926.1"/>
    </source>
</evidence>
<proteinExistence type="predicted"/>
<dbReference type="InterPro" id="IPR036259">
    <property type="entry name" value="MFS_trans_sf"/>
</dbReference>
<dbReference type="EMBL" id="JANKAS010000006">
    <property type="protein sequence ID" value="MCR1898926.1"/>
    <property type="molecule type" value="Genomic_DNA"/>
</dbReference>
<dbReference type="SUPFAM" id="SSF103473">
    <property type="entry name" value="MFS general substrate transporter"/>
    <property type="match status" value="1"/>
</dbReference>
<sequence>MKLNYKRTFLLSLAFLSISAFWQLYDNLIPLILKNTFGLGDTLTGGIMAVDNVLALFLLPLFGAYSDKVNTRLGKRTPFIVVGTIFAVIFMMLIPLADQMQSFILFFVALGITLIAMGTYRSPAVALMPDLTPKPLRSKANAIINLMGAVGGIFALAMISLLIPKGEHPNYTYVFLAVALLMVISVIVLVMTIKENKFAKEIVEDEEPATETGSSLVDTPEEKEMSKDVKRSLYFILASIFLWFTAYNAVTTAFSRYATEVWGLQGGSFANALMVAMAAAIVSFIPVGIISSHIGRKKTILIGIVLMSLSYFSGFLFVHYSPWINLVFVFTGIGWASINVNSYPMVVEISRSGDVGKYTGLYYTFSMAAQIFTPVFSGFLLENVSYRTLFPYAVIFSALSFCTMLFVKHGDSKPPKRESALENFDVED</sequence>
<feature type="transmembrane region" description="Helical" evidence="6">
    <location>
        <begin position="142"/>
        <end position="164"/>
    </location>
</feature>
<dbReference type="PROSITE" id="PS50850">
    <property type="entry name" value="MFS"/>
    <property type="match status" value="1"/>
</dbReference>
<evidence type="ECO:0000256" key="5">
    <source>
        <dbReference type="ARBA" id="ARBA00023136"/>
    </source>
</evidence>
<organism evidence="8 9">
    <name type="scientific">Irregularibacter muris</name>
    <dbReference type="NCBI Taxonomy" id="1796619"/>
    <lineage>
        <taxon>Bacteria</taxon>
        <taxon>Bacillati</taxon>
        <taxon>Bacillota</taxon>
        <taxon>Clostridia</taxon>
        <taxon>Eubacteriales</taxon>
        <taxon>Eubacteriaceae</taxon>
        <taxon>Irregularibacter</taxon>
    </lineage>
</organism>
<feature type="transmembrane region" description="Helical" evidence="6">
    <location>
        <begin position="44"/>
        <end position="65"/>
    </location>
</feature>
<feature type="transmembrane region" description="Helical" evidence="6">
    <location>
        <begin position="358"/>
        <end position="377"/>
    </location>
</feature>
<comment type="subcellular location">
    <subcellularLocation>
        <location evidence="1">Cell membrane</location>
        <topology evidence="1">Multi-pass membrane protein</topology>
    </subcellularLocation>
</comment>
<feature type="transmembrane region" description="Helical" evidence="6">
    <location>
        <begin position="233"/>
        <end position="257"/>
    </location>
</feature>
<dbReference type="InterPro" id="IPR011701">
    <property type="entry name" value="MFS"/>
</dbReference>
<dbReference type="Gene3D" id="1.20.1250.20">
    <property type="entry name" value="MFS general substrate transporter like domains"/>
    <property type="match status" value="2"/>
</dbReference>
<dbReference type="GO" id="GO:0022857">
    <property type="term" value="F:transmembrane transporter activity"/>
    <property type="evidence" value="ECO:0007669"/>
    <property type="project" value="InterPro"/>
</dbReference>
<evidence type="ECO:0000259" key="7">
    <source>
        <dbReference type="PROSITE" id="PS50850"/>
    </source>
</evidence>
<comment type="caution">
    <text evidence="8">The sequence shown here is derived from an EMBL/GenBank/DDBJ whole genome shotgun (WGS) entry which is preliminary data.</text>
</comment>
<feature type="transmembrane region" description="Helical" evidence="6">
    <location>
        <begin position="103"/>
        <end position="121"/>
    </location>
</feature>